<keyword evidence="5 7" id="KW-0807">Transducer</keyword>
<dbReference type="InterPro" id="IPR029095">
    <property type="entry name" value="NarX-like_N"/>
</dbReference>
<dbReference type="SMART" id="SM00304">
    <property type="entry name" value="HAMP"/>
    <property type="match status" value="1"/>
</dbReference>
<protein>
    <submittedName>
        <fullName evidence="13">Twitching motility transmembrane protein</fullName>
    </submittedName>
</protein>
<evidence type="ECO:0000256" key="10">
    <source>
        <dbReference type="SAM" id="Phobius"/>
    </source>
</evidence>
<feature type="region of interest" description="Disordered" evidence="9">
    <location>
        <begin position="27"/>
        <end position="47"/>
    </location>
</feature>
<feature type="transmembrane region" description="Helical" evidence="10">
    <location>
        <begin position="362"/>
        <end position="384"/>
    </location>
</feature>
<dbReference type="Proteomes" id="UP000000329">
    <property type="component" value="Chromosome"/>
</dbReference>
<organism evidence="13 14">
    <name type="scientific">Herbaspirillum seropedicae (strain SmR1)</name>
    <dbReference type="NCBI Taxonomy" id="757424"/>
    <lineage>
        <taxon>Bacteria</taxon>
        <taxon>Pseudomonadati</taxon>
        <taxon>Pseudomonadota</taxon>
        <taxon>Betaproteobacteria</taxon>
        <taxon>Burkholderiales</taxon>
        <taxon>Oxalobacteraceae</taxon>
        <taxon>Herbaspirillum</taxon>
    </lineage>
</organism>
<feature type="transmembrane region" description="Helical" evidence="10">
    <location>
        <begin position="73"/>
        <end position="92"/>
    </location>
</feature>
<name>D8IRX5_HERSS</name>
<dbReference type="AlphaFoldDB" id="D8IRX5"/>
<dbReference type="PANTHER" id="PTHR32089:SF119">
    <property type="entry name" value="METHYL-ACCEPTING CHEMOTAXIS PROTEIN CTPL"/>
    <property type="match status" value="1"/>
</dbReference>
<evidence type="ECO:0000256" key="4">
    <source>
        <dbReference type="ARBA" id="ARBA00023136"/>
    </source>
</evidence>
<dbReference type="PROSITE" id="PS50885">
    <property type="entry name" value="HAMP"/>
    <property type="match status" value="1"/>
</dbReference>
<dbReference type="GO" id="GO:0016020">
    <property type="term" value="C:membrane"/>
    <property type="evidence" value="ECO:0007669"/>
    <property type="project" value="UniProtKB-SubCell"/>
</dbReference>
<keyword evidence="2 10" id="KW-0812">Transmembrane</keyword>
<evidence type="ECO:0000259" key="11">
    <source>
        <dbReference type="PROSITE" id="PS50111"/>
    </source>
</evidence>
<evidence type="ECO:0000256" key="6">
    <source>
        <dbReference type="ARBA" id="ARBA00029447"/>
    </source>
</evidence>
<dbReference type="CDD" id="cd11386">
    <property type="entry name" value="MCP_signal"/>
    <property type="match status" value="1"/>
</dbReference>
<evidence type="ECO:0000256" key="2">
    <source>
        <dbReference type="ARBA" id="ARBA00022692"/>
    </source>
</evidence>
<feature type="compositionally biased region" description="Low complexity" evidence="9">
    <location>
        <begin position="32"/>
        <end position="47"/>
    </location>
</feature>
<evidence type="ECO:0000313" key="13">
    <source>
        <dbReference type="EMBL" id="ADJ65318.1"/>
    </source>
</evidence>
<evidence type="ECO:0000256" key="7">
    <source>
        <dbReference type="PROSITE-ProRule" id="PRU00284"/>
    </source>
</evidence>
<evidence type="ECO:0000256" key="3">
    <source>
        <dbReference type="ARBA" id="ARBA00022989"/>
    </source>
</evidence>
<feature type="domain" description="HAMP" evidence="12">
    <location>
        <begin position="422"/>
        <end position="473"/>
    </location>
</feature>
<dbReference type="InterPro" id="IPR004089">
    <property type="entry name" value="MCPsignal_dom"/>
</dbReference>
<evidence type="ECO:0000256" key="5">
    <source>
        <dbReference type="ARBA" id="ARBA00023224"/>
    </source>
</evidence>
<dbReference type="HOGENOM" id="CLU_000445_107_27_4"/>
<sequence length="753" mass="82136">MPASSPQHQEIRRIGAPAMKLILPTRSKERAQATSPSASNSSNASAGHARIEIGPRMRLPYLHRFALRTQTRILLGILALSLAGLFLFLWLGSRLYIHATLQTHIASDLVMHSQRLGKAVPNAIQGNPEAFVQLAQSRVEFNRGLLLLTSGGTYQGNTIGLPEPAMKPALESITRLWRRSDLAAENILALQKELTGFGATLKRLNQLLPVMLDLSEQISMLQSQSRPTPREMNAASQLVMLTLRLGRSANEFLTSEGVNPETAFMLGKDITAFGDQLTSLRDGNEMLRLRPASDPDLREKLDELERVFAQYQPQIAGILGHLQNFIAAKQAERLVFVENETLKRQLTELQDDYRIALKSRSWTFWAMLVTMVMALLSAIGIALVQLQSSRNNAAAAEARRQQAELQRQLAQQEEEKAMRVNHLTQTAILRLMTELQKVADGDLTVRTTVSDDVTGAIADSVNHTVEALRALVEQVTQMASKVSQSSEQVRGTTTELGAAARAQARRIQRIAQAMLEMSMQITGISVSADESADVARHAVLAAERGERAVENAIKAMNGIREQIQETSGRITRLGESSQMIGEITELISDITERTNVLALNAAIQAASAGEAGRGFSVVAEEVQHLAERSSAATREIGALVRMIQADTRDVVVAMDKSTTGVTEGAVLSDAAGSALADIRSVSEKLAELIQGMAGSTREQAVSANGVAQQIQGILTENDIIEQSREQVSALYEELWAAARQLENSVSRFRVTVS</sequence>
<comment type="subcellular location">
    <subcellularLocation>
        <location evidence="1">Membrane</location>
        <topology evidence="1">Multi-pass membrane protein</topology>
    </subcellularLocation>
</comment>
<evidence type="ECO:0000256" key="9">
    <source>
        <dbReference type="SAM" id="MobiDB-lite"/>
    </source>
</evidence>
<dbReference type="PANTHER" id="PTHR32089">
    <property type="entry name" value="METHYL-ACCEPTING CHEMOTAXIS PROTEIN MCPB"/>
    <property type="match status" value="1"/>
</dbReference>
<evidence type="ECO:0000259" key="12">
    <source>
        <dbReference type="PROSITE" id="PS50885"/>
    </source>
</evidence>
<feature type="domain" description="Methyl-accepting transducer" evidence="11">
    <location>
        <begin position="478"/>
        <end position="714"/>
    </location>
</feature>
<dbReference type="STRING" id="757424.Hsero_3840"/>
<keyword evidence="4 10" id="KW-0472">Membrane</keyword>
<dbReference type="InterPro" id="IPR003660">
    <property type="entry name" value="HAMP_dom"/>
</dbReference>
<dbReference type="KEGG" id="hse:Hsero_3840"/>
<evidence type="ECO:0000256" key="1">
    <source>
        <dbReference type="ARBA" id="ARBA00004141"/>
    </source>
</evidence>
<comment type="similarity">
    <text evidence="6">Belongs to the methyl-accepting chemotaxis (MCP) protein family.</text>
</comment>
<dbReference type="eggNOG" id="COG0840">
    <property type="taxonomic scope" value="Bacteria"/>
</dbReference>
<dbReference type="EMBL" id="CP002039">
    <property type="protein sequence ID" value="ADJ65318.1"/>
    <property type="molecule type" value="Genomic_DNA"/>
</dbReference>
<accession>D8IRX5</accession>
<dbReference type="GO" id="GO:0007165">
    <property type="term" value="P:signal transduction"/>
    <property type="evidence" value="ECO:0007669"/>
    <property type="project" value="UniProtKB-KW"/>
</dbReference>
<dbReference type="Pfam" id="PF13675">
    <property type="entry name" value="PilJ"/>
    <property type="match status" value="1"/>
</dbReference>
<dbReference type="Gene3D" id="1.10.287.950">
    <property type="entry name" value="Methyl-accepting chemotaxis protein"/>
    <property type="match status" value="1"/>
</dbReference>
<feature type="coiled-coil region" evidence="8">
    <location>
        <begin position="386"/>
        <end position="420"/>
    </location>
</feature>
<dbReference type="SUPFAM" id="SSF58104">
    <property type="entry name" value="Methyl-accepting chemotaxis protein (MCP) signaling domain"/>
    <property type="match status" value="1"/>
</dbReference>
<reference evidence="13 14" key="1">
    <citation type="submission" date="2010-04" db="EMBL/GenBank/DDBJ databases">
        <title>The genome of Herbaspirillum seropedicae SmR1, an endophytic, nitrogen-fixing, plant-growth promoting beta-Proteobacteria.</title>
        <authorList>
            <person name="Pedrosa F.O."/>
            <person name="Monteiro R.A."/>
            <person name="Wassem R."/>
            <person name="Cruz L.M."/>
            <person name="Ayub R.A."/>
            <person name="Colauto N.B."/>
            <person name="Fernandez M.A."/>
            <person name="Fungaro M.H.P."/>
            <person name="Grisard E.C."/>
            <person name="Hungria M."/>
            <person name="Madeira H.M.F."/>
            <person name="Nodari R.O."/>
            <person name="Osaku C.A."/>
            <person name="Petzl-Erler M.L."/>
            <person name="Terenzi H."/>
            <person name="Vieira L.G.E."/>
            <person name="Almeida M.I.M."/>
            <person name="Alves L.R."/>
            <person name="Arantes O.M.N."/>
            <person name="Balsanelli E."/>
            <person name="Barcellos F.G."/>
            <person name="Baura V.A."/>
            <person name="Binde D.R."/>
            <person name="Campo R.J."/>
            <person name="Chubatsu L.S."/>
            <person name="Chueire L.M.O."/>
            <person name="Ciferri R.R."/>
            <person name="Correa L.C."/>
            <person name="da Conceicao Silva J.L."/>
            <person name="Dabul A.N.G."/>
            <person name="Dambros B.P."/>
            <person name="Faoro H."/>
            <person name="Favetti A."/>
            <person name="Friedermann G."/>
            <person name="Furlaneto M.C."/>
            <person name="Gasques L.S."/>
            <person name="Gimenes C.C.T."/>
            <person name="Gioppo N.M.R."/>
            <person name="Glienke-Blanco C."/>
            <person name="Godoy L.P."/>
            <person name="Guerra M.P."/>
            <person name="Karp S."/>
            <person name="Kava-Cordeiro V."/>
            <person name="Margarido V.P."/>
            <person name="Mathioni S.M."/>
            <person name="Menck-Soares M.A."/>
            <person name="Murace N.K."/>
            <person name="Nicolas M.F."/>
            <person name="Oliveira C.E.C."/>
            <person name="Pagnan N.A.B."/>
            <person name="Pamphile J.A."/>
            <person name="Patussi E.V."/>
            <person name="Pereira L.F.P."/>
            <person name="Pereira-Ferrari L."/>
            <person name="Pinto F.G.S."/>
            <person name="Precoma C."/>
            <person name="Prioli A.J."/>
            <person name="Prioli S.M.A.P."/>
            <person name="Raittz R.T."/>
            <person name="Ramos H.J.O."/>
            <person name="Ribeiro E.M.S.F."/>
            <person name="Rigo L.U."/>
            <person name="Rocha C.L.M.S.C."/>
            <person name="Rocha S.N."/>
            <person name="Santos K."/>
            <person name="Satori D."/>
            <person name="Silva A.G."/>
            <person name="Simao R.C.G."/>
            <person name="Soares M.A.M."/>
            <person name="Souza E.M."/>
            <person name="Steffens M.B.R."/>
            <person name="Steindel M."/>
            <person name="Tadra-Sfeir M.Z."/>
            <person name="Takahashi E.K."/>
            <person name="Torres R.A."/>
            <person name="Valle J.S."/>
            <person name="Vernal J.I."/>
            <person name="Vilas-Boas L.A."/>
            <person name="Watanabe M.A.E."/>
            <person name="Weiss V.A."/>
            <person name="Yates M.A."/>
            <person name="Souza E.M."/>
        </authorList>
    </citation>
    <scope>NUCLEOTIDE SEQUENCE [LARGE SCALE GENOMIC DNA]</scope>
    <source>
        <strain evidence="13 14">SmR1</strain>
    </source>
</reference>
<keyword evidence="3 10" id="KW-1133">Transmembrane helix</keyword>
<gene>
    <name evidence="13" type="primary">pilJ</name>
    <name evidence="13" type="ordered locus">Hsero_3840</name>
</gene>
<evidence type="ECO:0000256" key="8">
    <source>
        <dbReference type="SAM" id="Coils"/>
    </source>
</evidence>
<dbReference type="PROSITE" id="PS50111">
    <property type="entry name" value="CHEMOTAXIS_TRANSDUC_2"/>
    <property type="match status" value="1"/>
</dbReference>
<keyword evidence="8" id="KW-0175">Coiled coil</keyword>
<keyword evidence="14" id="KW-1185">Reference proteome</keyword>
<evidence type="ECO:0000313" key="14">
    <source>
        <dbReference type="Proteomes" id="UP000000329"/>
    </source>
</evidence>
<proteinExistence type="inferred from homology"/>
<dbReference type="Pfam" id="PF00015">
    <property type="entry name" value="MCPsignal"/>
    <property type="match status" value="1"/>
</dbReference>
<dbReference type="SMART" id="SM00283">
    <property type="entry name" value="MA"/>
    <property type="match status" value="1"/>
</dbReference>